<dbReference type="Pfam" id="PF13692">
    <property type="entry name" value="Glyco_trans_1_4"/>
    <property type="match status" value="1"/>
</dbReference>
<name>A0A108EYG4_9BURK</name>
<organism evidence="2 3">
    <name type="scientific">Burkholderia territorii</name>
    <dbReference type="NCBI Taxonomy" id="1503055"/>
    <lineage>
        <taxon>Bacteria</taxon>
        <taxon>Pseudomonadati</taxon>
        <taxon>Pseudomonadota</taxon>
        <taxon>Betaproteobacteria</taxon>
        <taxon>Burkholderiales</taxon>
        <taxon>Burkholderiaceae</taxon>
        <taxon>Burkholderia</taxon>
        <taxon>Burkholderia cepacia complex</taxon>
    </lineage>
</organism>
<keyword evidence="2" id="KW-0808">Transferase</keyword>
<protein>
    <submittedName>
        <fullName evidence="2">Glycosyl transferase family 1</fullName>
    </submittedName>
</protein>
<sequence length="408" mass="44444">MSDTVFAPTLADRAAHVRDSSRLAPPASRARPMRIALVVEAAGGGVAVHLTDLIAGLRARSDAEIHLIAPLGERFDEAMLHDAAVRCDSFHRLPLRRAVGLHDLRGVLALRRLLRRLRPDVVHSHSSKAGALARLCRGPWKQAYTPHAVYTLNPTLSPAKRAFYGGIERVLGNSCSDAVIAVSQDEADHLHGLGIARRRIRVVENGVSPPRLLERHAARAALGLPGDAFVVGFVGRFDHQKGVDRLVRIARLLERRHEQRLRVVAIGSGDFDRAAGDEARGLPANLHVLGRVDDARRYFSAFDLLALPSRYEGFPYVCLEAVAAHVPMVATQVAGAAELIAIHHVGLTVPNDDDPAAFAAAVCRLADHPAVFQLMRDRCARAYPHFSADAMVDRTLAVYRDLLLEQAS</sequence>
<dbReference type="GO" id="GO:0016757">
    <property type="term" value="F:glycosyltransferase activity"/>
    <property type="evidence" value="ECO:0007669"/>
    <property type="project" value="UniProtKB-ARBA"/>
</dbReference>
<dbReference type="PANTHER" id="PTHR12526">
    <property type="entry name" value="GLYCOSYLTRANSFERASE"/>
    <property type="match status" value="1"/>
</dbReference>
<dbReference type="PANTHER" id="PTHR12526:SF636">
    <property type="entry name" value="BLL3647 PROTEIN"/>
    <property type="match status" value="1"/>
</dbReference>
<dbReference type="RefSeq" id="WP_060346766.1">
    <property type="nucleotide sequence ID" value="NZ_LPLZ01000028.1"/>
</dbReference>
<dbReference type="CDD" id="cd03801">
    <property type="entry name" value="GT4_PimA-like"/>
    <property type="match status" value="1"/>
</dbReference>
<dbReference type="InterPro" id="IPR028098">
    <property type="entry name" value="Glyco_trans_4-like_N"/>
</dbReference>
<comment type="caution">
    <text evidence="2">The sequence shown here is derived from an EMBL/GenBank/DDBJ whole genome shotgun (WGS) entry which is preliminary data.</text>
</comment>
<reference evidence="2 3" key="1">
    <citation type="submission" date="2015-11" db="EMBL/GenBank/DDBJ databases">
        <title>Expanding the genomic diversity of Burkholderia species for the development of highly accurate diagnostics.</title>
        <authorList>
            <person name="Sahl J."/>
            <person name="Keim P."/>
            <person name="Wagner D."/>
        </authorList>
    </citation>
    <scope>NUCLEOTIDE SEQUENCE [LARGE SCALE GENOMIC DNA]</scope>
    <source>
        <strain evidence="2 3">MSMB793WGS</strain>
    </source>
</reference>
<dbReference type="Proteomes" id="UP000068016">
    <property type="component" value="Unassembled WGS sequence"/>
</dbReference>
<dbReference type="AlphaFoldDB" id="A0A108EYG4"/>
<evidence type="ECO:0000259" key="1">
    <source>
        <dbReference type="Pfam" id="PF13439"/>
    </source>
</evidence>
<accession>A0A108EYG4</accession>
<feature type="domain" description="Glycosyltransferase subfamily 4-like N-terminal" evidence="1">
    <location>
        <begin position="44"/>
        <end position="209"/>
    </location>
</feature>
<dbReference type="SUPFAM" id="SSF53756">
    <property type="entry name" value="UDP-Glycosyltransferase/glycogen phosphorylase"/>
    <property type="match status" value="1"/>
</dbReference>
<evidence type="ECO:0000313" key="3">
    <source>
        <dbReference type="Proteomes" id="UP000068016"/>
    </source>
</evidence>
<evidence type="ECO:0000313" key="2">
    <source>
        <dbReference type="EMBL" id="KWN19778.1"/>
    </source>
</evidence>
<dbReference type="Pfam" id="PF13439">
    <property type="entry name" value="Glyco_transf_4"/>
    <property type="match status" value="1"/>
</dbReference>
<proteinExistence type="predicted"/>
<dbReference type="Gene3D" id="3.40.50.2000">
    <property type="entry name" value="Glycogen Phosphorylase B"/>
    <property type="match status" value="2"/>
</dbReference>
<dbReference type="EMBL" id="LPLZ01000028">
    <property type="protein sequence ID" value="KWN19778.1"/>
    <property type="molecule type" value="Genomic_DNA"/>
</dbReference>
<gene>
    <name evidence="2" type="ORF">WT83_10395</name>
</gene>